<dbReference type="EMBL" id="FOAJ01000010">
    <property type="protein sequence ID" value="SEL60679.1"/>
    <property type="molecule type" value="Genomic_DNA"/>
</dbReference>
<gene>
    <name evidence="2" type="ORF">SAMN05192542_11062</name>
</gene>
<keyword evidence="3" id="KW-1185">Reference proteome</keyword>
<accession>A0A1H7RKT8</accession>
<dbReference type="InterPro" id="IPR020556">
    <property type="entry name" value="Amidase_CS"/>
</dbReference>
<dbReference type="PANTHER" id="PTHR46310">
    <property type="entry name" value="AMIDASE 1"/>
    <property type="match status" value="1"/>
</dbReference>
<name>A0A1H7RKT8_9BURK</name>
<dbReference type="InterPro" id="IPR023631">
    <property type="entry name" value="Amidase_dom"/>
</dbReference>
<organism evidence="2 3">
    <name type="scientific">Paraburkholderia caballeronis</name>
    <dbReference type="NCBI Taxonomy" id="416943"/>
    <lineage>
        <taxon>Bacteria</taxon>
        <taxon>Pseudomonadati</taxon>
        <taxon>Pseudomonadota</taxon>
        <taxon>Betaproteobacteria</taxon>
        <taxon>Burkholderiales</taxon>
        <taxon>Burkholderiaceae</taxon>
        <taxon>Paraburkholderia</taxon>
    </lineage>
</organism>
<dbReference type="Proteomes" id="UP000199120">
    <property type="component" value="Unassembled WGS sequence"/>
</dbReference>
<feature type="domain" description="Amidase" evidence="1">
    <location>
        <begin position="24"/>
        <end position="391"/>
    </location>
</feature>
<dbReference type="Gene3D" id="3.90.1300.10">
    <property type="entry name" value="Amidase signature (AS) domain"/>
    <property type="match status" value="1"/>
</dbReference>
<dbReference type="NCBIfam" id="NF006169">
    <property type="entry name" value="PRK08310.1"/>
    <property type="match status" value="1"/>
</dbReference>
<evidence type="ECO:0000313" key="3">
    <source>
        <dbReference type="Proteomes" id="UP000199120"/>
    </source>
</evidence>
<evidence type="ECO:0000259" key="1">
    <source>
        <dbReference type="Pfam" id="PF01425"/>
    </source>
</evidence>
<dbReference type="RefSeq" id="WP_090553071.1">
    <property type="nucleotide sequence ID" value="NZ_FNSR01000003.1"/>
</dbReference>
<dbReference type="SUPFAM" id="SSF75304">
    <property type="entry name" value="Amidase signature (AS) enzymes"/>
    <property type="match status" value="1"/>
</dbReference>
<dbReference type="OrthoDB" id="8872210at2"/>
<proteinExistence type="predicted"/>
<dbReference type="InterPro" id="IPR036928">
    <property type="entry name" value="AS_sf"/>
</dbReference>
<dbReference type="PROSITE" id="PS00571">
    <property type="entry name" value="AMIDASES"/>
    <property type="match status" value="1"/>
</dbReference>
<dbReference type="AlphaFoldDB" id="A0A1H7RKT8"/>
<protein>
    <submittedName>
        <fullName evidence="2">Amidase</fullName>
    </submittedName>
</protein>
<reference evidence="3" key="1">
    <citation type="submission" date="2016-10" db="EMBL/GenBank/DDBJ databases">
        <authorList>
            <person name="Varghese N."/>
            <person name="Submissions S."/>
        </authorList>
    </citation>
    <scope>NUCLEOTIDE SEQUENCE [LARGE SCALE GENOMIC DNA]</scope>
    <source>
        <strain evidence="3">LMG 26416</strain>
    </source>
</reference>
<dbReference type="Pfam" id="PF01425">
    <property type="entry name" value="Amidase"/>
    <property type="match status" value="1"/>
</dbReference>
<dbReference type="STRING" id="416943.SAMN05445871_6327"/>
<evidence type="ECO:0000313" key="2">
    <source>
        <dbReference type="EMBL" id="SEL60679.1"/>
    </source>
</evidence>
<sequence length="399" mass="41725">MNAPLPAPLPRSACRAFVPYPDAAVPNAPQGPLAGLTFGVKDIFDVAGYPTGCGNPHMLALSGIKTAHAPVVAALLAAGAVFAGKTYTEELAFSMTGKNAHFGTPVNGAAPDRVCGGSSSGSASAVSNGLCDFALGTDTGGSVRAPASHCGLLGLRPTHARISLDGCMPLSPGFDTCGWFARDIDTFARVGDVLLGPDTTTLAAKPDVILPAEVFAELEPPVAAAFAATLDRVAARFGTVTQQPVMTPSTDALYWAFRHLQGYQAWQSLGAIIDEHDLQLGPGVKERFAWSRHVTEEQNETDERVRAAFRHELLTRLGTNGIIAMPTMPGVAPRVSDTDDALDAYRNRAIRMLCIAGLSGCPQLSLPLMRIDGVPLGFSLVGPPGSDRALLDLGRALMD</sequence>
<dbReference type="PANTHER" id="PTHR46310:SF7">
    <property type="entry name" value="AMIDASE 1"/>
    <property type="match status" value="1"/>
</dbReference>